<dbReference type="AlphaFoldDB" id="T0DHQ1"/>
<comment type="similarity">
    <text evidence="3">Belongs to the ribose 5-phosphate isomerase family.</text>
</comment>
<dbReference type="OrthoDB" id="5870696at2"/>
<feature type="active site" description="Proton acceptor" evidence="3">
    <location>
        <position position="104"/>
    </location>
</feature>
<keyword evidence="2 3" id="KW-0413">Isomerase</keyword>
<organism evidence="4 5">
    <name type="scientific">Alicyclobacillus acidoterrestris (strain ATCC 49025 / DSM 3922 / CIP 106132 / NCIMB 13137 / GD3B)</name>
    <dbReference type="NCBI Taxonomy" id="1356854"/>
    <lineage>
        <taxon>Bacteria</taxon>
        <taxon>Bacillati</taxon>
        <taxon>Bacillota</taxon>
        <taxon>Bacilli</taxon>
        <taxon>Bacillales</taxon>
        <taxon>Alicyclobacillaceae</taxon>
        <taxon>Alicyclobacillus</taxon>
    </lineage>
</organism>
<dbReference type="Pfam" id="PF06026">
    <property type="entry name" value="Rib_5-P_isom_A"/>
    <property type="match status" value="1"/>
</dbReference>
<dbReference type="Gene3D" id="3.30.70.260">
    <property type="match status" value="1"/>
</dbReference>
<keyword evidence="5" id="KW-1185">Reference proteome</keyword>
<feature type="binding site" evidence="3">
    <location>
        <position position="122"/>
    </location>
    <ligand>
        <name>substrate</name>
    </ligand>
</feature>
<reference evidence="5" key="1">
    <citation type="journal article" date="2022" name="G3 (Bethesda)">
        <title>Unveiling the complete genome sequence of Alicyclobacillus acidoterrestris DSM 3922T, a taint-producing strain.</title>
        <authorList>
            <person name="Leonardo I.C."/>
            <person name="Barreto Crespo M.T."/>
            <person name="Gaspar F.B."/>
        </authorList>
    </citation>
    <scope>NUCLEOTIDE SEQUENCE [LARGE SCALE GENOMIC DNA]</scope>
    <source>
        <strain evidence="5">DSM 3922</strain>
    </source>
</reference>
<proteinExistence type="inferred from homology"/>
<evidence type="ECO:0000256" key="3">
    <source>
        <dbReference type="HAMAP-Rule" id="MF_00170"/>
    </source>
</evidence>
<dbReference type="STRING" id="1356854.N007_04240"/>
<accession>A0A9E6ZDX7</accession>
<dbReference type="InterPro" id="IPR004788">
    <property type="entry name" value="Ribose5P_isomerase_type_A"/>
</dbReference>
<gene>
    <name evidence="3 4" type="primary">rpiA</name>
    <name evidence="4" type="ORF">K1I37_12800</name>
</gene>
<dbReference type="HAMAP" id="MF_00170">
    <property type="entry name" value="Rib_5P_isom_A"/>
    <property type="match status" value="1"/>
</dbReference>
<dbReference type="NCBIfam" id="TIGR00021">
    <property type="entry name" value="rpiA"/>
    <property type="match status" value="1"/>
</dbReference>
<dbReference type="KEGG" id="aaco:K1I37_12800"/>
<protein>
    <recommendedName>
        <fullName evidence="3">Ribose-5-phosphate isomerase A</fullName>
        <ecNumber evidence="3">5.3.1.6</ecNumber>
    </recommendedName>
    <alternativeName>
        <fullName evidence="3">Phosphoriboisomerase A</fullName>
        <shortName evidence="3">PRI</shortName>
    </alternativeName>
</protein>
<dbReference type="EC" id="5.3.1.6" evidence="3"/>
<dbReference type="InterPro" id="IPR037171">
    <property type="entry name" value="NagB/RpiA_transferase-like"/>
</dbReference>
<feature type="binding site" evidence="3">
    <location>
        <begin position="27"/>
        <end position="30"/>
    </location>
    <ligand>
        <name>substrate</name>
    </ligand>
</feature>
<dbReference type="PANTHER" id="PTHR43748">
    <property type="entry name" value="RIBOSE-5-PHOSPHATE ISOMERASE 3, CHLOROPLASTIC-RELATED"/>
    <property type="match status" value="1"/>
</dbReference>
<comment type="catalytic activity">
    <reaction evidence="1 3">
        <text>aldehydo-D-ribose 5-phosphate = D-ribulose 5-phosphate</text>
        <dbReference type="Rhea" id="RHEA:14657"/>
        <dbReference type="ChEBI" id="CHEBI:58121"/>
        <dbReference type="ChEBI" id="CHEBI:58273"/>
        <dbReference type="EC" id="5.3.1.6"/>
    </reaction>
</comment>
<feature type="binding site" evidence="3">
    <location>
        <begin position="95"/>
        <end position="98"/>
    </location>
    <ligand>
        <name>substrate</name>
    </ligand>
</feature>
<name>T0DHQ1_ALIAG</name>
<dbReference type="SUPFAM" id="SSF75445">
    <property type="entry name" value="D-ribose-5-phosphate isomerase (RpiA), lid domain"/>
    <property type="match status" value="1"/>
</dbReference>
<dbReference type="FunFam" id="3.40.50.1360:FF:000001">
    <property type="entry name" value="Ribose-5-phosphate isomerase A"/>
    <property type="match status" value="1"/>
</dbReference>
<dbReference type="Gene3D" id="3.40.50.1360">
    <property type="match status" value="1"/>
</dbReference>
<dbReference type="NCBIfam" id="NF001924">
    <property type="entry name" value="PRK00702.1"/>
    <property type="match status" value="1"/>
</dbReference>
<evidence type="ECO:0000256" key="2">
    <source>
        <dbReference type="ARBA" id="ARBA00023235"/>
    </source>
</evidence>
<evidence type="ECO:0000256" key="1">
    <source>
        <dbReference type="ARBA" id="ARBA00001713"/>
    </source>
</evidence>
<dbReference type="InterPro" id="IPR020672">
    <property type="entry name" value="Ribose5P_isomerase_typA_subgr"/>
</dbReference>
<comment type="pathway">
    <text evidence="3">Carbohydrate degradation; pentose phosphate pathway; D-ribose 5-phosphate from D-ribulose 5-phosphate (non-oxidative stage): step 1/1.</text>
</comment>
<comment type="subunit">
    <text evidence="3">Homodimer.</text>
</comment>
<dbReference type="GO" id="GO:0009052">
    <property type="term" value="P:pentose-phosphate shunt, non-oxidative branch"/>
    <property type="evidence" value="ECO:0007669"/>
    <property type="project" value="UniProtKB-UniRule"/>
</dbReference>
<dbReference type="PANTHER" id="PTHR43748:SF3">
    <property type="entry name" value="RIBOSE-5-PHOSPHATE ISOMERASE 3, CHLOROPLASTIC-RELATED"/>
    <property type="match status" value="1"/>
</dbReference>
<dbReference type="GO" id="GO:0004751">
    <property type="term" value="F:ribose-5-phosphate isomerase activity"/>
    <property type="evidence" value="ECO:0007669"/>
    <property type="project" value="UniProtKB-UniRule"/>
</dbReference>
<dbReference type="eggNOG" id="COG0120">
    <property type="taxonomic scope" value="Bacteria"/>
</dbReference>
<comment type="function">
    <text evidence="3">Catalyzes the reversible conversion of ribose-5-phosphate to ribulose 5-phosphate.</text>
</comment>
<sequence length="224" mass="24037">MSDAYKRVAGERALDYVKDGMVLGLGTGSTVYYTLQKLGRLVQEGLQIKGIPTSKATEVMAKELGIPLTNFREHPVLDITIDGADAVTPKLELVKGGGGALLREKLVAGASKQMIVIVDESKRVDSFDGVSIPVEVVPFAVETTVERIRALGGRPTMRQDGDELFVTDNAHYIVDVTFASVPDVAALHDRLKRLTGVVETGLFPDLASFVIVGSARGVDVVERS</sequence>
<dbReference type="EMBL" id="CP080467">
    <property type="protein sequence ID" value="UNO47577.1"/>
    <property type="molecule type" value="Genomic_DNA"/>
</dbReference>
<dbReference type="CDD" id="cd01398">
    <property type="entry name" value="RPI_A"/>
    <property type="match status" value="1"/>
</dbReference>
<evidence type="ECO:0000313" key="4">
    <source>
        <dbReference type="EMBL" id="UNO47577.1"/>
    </source>
</evidence>
<evidence type="ECO:0000313" key="5">
    <source>
        <dbReference type="Proteomes" id="UP000829401"/>
    </source>
</evidence>
<dbReference type="Proteomes" id="UP000829401">
    <property type="component" value="Chromosome"/>
</dbReference>
<accession>T0DHQ1</accession>
<dbReference type="SUPFAM" id="SSF100950">
    <property type="entry name" value="NagB/RpiA/CoA transferase-like"/>
    <property type="match status" value="1"/>
</dbReference>
<dbReference type="InterPro" id="IPR050262">
    <property type="entry name" value="Ribose-5P_isomerase"/>
</dbReference>
<feature type="binding site" evidence="3">
    <location>
        <begin position="82"/>
        <end position="85"/>
    </location>
    <ligand>
        <name>substrate</name>
    </ligand>
</feature>